<proteinExistence type="predicted"/>
<reference evidence="2" key="1">
    <citation type="submission" date="2017-02" db="EMBL/GenBank/DDBJ databases">
        <authorList>
            <person name="Daims H."/>
        </authorList>
    </citation>
    <scope>NUCLEOTIDE SEQUENCE [LARGE SCALE GENOMIC DNA]</scope>
</reference>
<keyword evidence="2" id="KW-1185">Reference proteome</keyword>
<dbReference type="InterPro" id="IPR010985">
    <property type="entry name" value="Ribbon_hlx_hlx"/>
</dbReference>
<dbReference type="EMBL" id="FUKJ01000195">
    <property type="protein sequence ID" value="SJM92507.1"/>
    <property type="molecule type" value="Genomic_DNA"/>
</dbReference>
<dbReference type="GO" id="GO:0006355">
    <property type="term" value="P:regulation of DNA-templated transcription"/>
    <property type="evidence" value="ECO:0007669"/>
    <property type="project" value="InterPro"/>
</dbReference>
<evidence type="ECO:0000313" key="1">
    <source>
        <dbReference type="EMBL" id="SJM92507.1"/>
    </source>
</evidence>
<evidence type="ECO:0008006" key="3">
    <source>
        <dbReference type="Google" id="ProtNLM"/>
    </source>
</evidence>
<dbReference type="OrthoDB" id="517416at2"/>
<dbReference type="Gene3D" id="6.10.10.120">
    <property type="entry name" value="Antitoxin ParD1-like"/>
    <property type="match status" value="1"/>
</dbReference>
<protein>
    <recommendedName>
        <fullName evidence="3">CopG family transcriptional regulator</fullName>
    </recommendedName>
</protein>
<dbReference type="InterPro" id="IPR038296">
    <property type="entry name" value="ParD_sf"/>
</dbReference>
<organism evidence="1 2">
    <name type="scientific">Crenothrix polyspora</name>
    <dbReference type="NCBI Taxonomy" id="360316"/>
    <lineage>
        <taxon>Bacteria</taxon>
        <taxon>Pseudomonadati</taxon>
        <taxon>Pseudomonadota</taxon>
        <taxon>Gammaproteobacteria</taxon>
        <taxon>Methylococcales</taxon>
        <taxon>Crenotrichaceae</taxon>
        <taxon>Crenothrix</taxon>
    </lineage>
</organism>
<dbReference type="AlphaFoldDB" id="A0A1R4H8L7"/>
<accession>A0A1R4H8L7</accession>
<gene>
    <name evidence="1" type="ORF">CRENPOLYSF2_2740012</name>
</gene>
<dbReference type="SUPFAM" id="SSF47598">
    <property type="entry name" value="Ribbon-helix-helix"/>
    <property type="match status" value="1"/>
</dbReference>
<evidence type="ECO:0000313" key="2">
    <source>
        <dbReference type="Proteomes" id="UP000195442"/>
    </source>
</evidence>
<dbReference type="Proteomes" id="UP000195442">
    <property type="component" value="Unassembled WGS sequence"/>
</dbReference>
<sequence length="83" mass="9878">MTRQSISFTTPNNKWLNHLLEREEYSSKSEIVNDLIRKARAQQDEIELIRTRLIMSEKSGFINQTTEEIRAEFKDELRHNGEL</sequence>
<name>A0A1R4H8L7_9GAMM</name>